<evidence type="ECO:0000313" key="1">
    <source>
        <dbReference type="EMBL" id="GIY31379.1"/>
    </source>
</evidence>
<protein>
    <submittedName>
        <fullName evidence="1">Uncharacterized protein</fullName>
    </submittedName>
</protein>
<organism evidence="1 2">
    <name type="scientific">Caerostris extrusa</name>
    <name type="common">Bark spider</name>
    <name type="synonym">Caerostris bankana</name>
    <dbReference type="NCBI Taxonomy" id="172846"/>
    <lineage>
        <taxon>Eukaryota</taxon>
        <taxon>Metazoa</taxon>
        <taxon>Ecdysozoa</taxon>
        <taxon>Arthropoda</taxon>
        <taxon>Chelicerata</taxon>
        <taxon>Arachnida</taxon>
        <taxon>Araneae</taxon>
        <taxon>Araneomorphae</taxon>
        <taxon>Entelegynae</taxon>
        <taxon>Araneoidea</taxon>
        <taxon>Araneidae</taxon>
        <taxon>Caerostris</taxon>
    </lineage>
</organism>
<proteinExistence type="predicted"/>
<comment type="caution">
    <text evidence="1">The sequence shown here is derived from an EMBL/GenBank/DDBJ whole genome shotgun (WGS) entry which is preliminary data.</text>
</comment>
<gene>
    <name evidence="1" type="ORF">CEXT_620021</name>
</gene>
<dbReference type="EMBL" id="BPLR01009367">
    <property type="protein sequence ID" value="GIY31379.1"/>
    <property type="molecule type" value="Genomic_DNA"/>
</dbReference>
<reference evidence="1 2" key="1">
    <citation type="submission" date="2021-06" db="EMBL/GenBank/DDBJ databases">
        <title>Caerostris extrusa draft genome.</title>
        <authorList>
            <person name="Kono N."/>
            <person name="Arakawa K."/>
        </authorList>
    </citation>
    <scope>NUCLEOTIDE SEQUENCE [LARGE SCALE GENOMIC DNA]</scope>
</reference>
<name>A0AAV4SDI3_CAEEX</name>
<keyword evidence="2" id="KW-1185">Reference proteome</keyword>
<dbReference type="Proteomes" id="UP001054945">
    <property type="component" value="Unassembled WGS sequence"/>
</dbReference>
<accession>A0AAV4SDI3</accession>
<evidence type="ECO:0000313" key="2">
    <source>
        <dbReference type="Proteomes" id="UP001054945"/>
    </source>
</evidence>
<sequence length="71" mass="8115">MPLQFRAPVSHPMGYLLDKYPSENYYKKLEWGCHKPLTMQTASILFSVDRCSDYLRPGMKMKPDGGSITTS</sequence>
<dbReference type="AlphaFoldDB" id="A0AAV4SDI3"/>